<dbReference type="SMART" id="SM00028">
    <property type="entry name" value="TPR"/>
    <property type="match status" value="3"/>
</dbReference>
<dbReference type="InterPro" id="IPR051685">
    <property type="entry name" value="Ycf3/AcsC/BcsC/TPR_MFPF"/>
</dbReference>
<dbReference type="PROSITE" id="PS50005">
    <property type="entry name" value="TPR"/>
    <property type="match status" value="3"/>
</dbReference>
<evidence type="ECO:0000313" key="4">
    <source>
        <dbReference type="EMBL" id="HEQ88388.1"/>
    </source>
</evidence>
<dbReference type="EMBL" id="DSHW01000234">
    <property type="protein sequence ID" value="HEQ88388.1"/>
    <property type="molecule type" value="Genomic_DNA"/>
</dbReference>
<feature type="repeat" description="TPR" evidence="3">
    <location>
        <begin position="89"/>
        <end position="122"/>
    </location>
</feature>
<dbReference type="Gene3D" id="1.25.40.10">
    <property type="entry name" value="Tetratricopeptide repeat domain"/>
    <property type="match status" value="1"/>
</dbReference>
<evidence type="ECO:0000256" key="3">
    <source>
        <dbReference type="PROSITE-ProRule" id="PRU00339"/>
    </source>
</evidence>
<dbReference type="PANTHER" id="PTHR44943">
    <property type="entry name" value="CELLULOSE SYNTHASE OPERON PROTEIN C"/>
    <property type="match status" value="1"/>
</dbReference>
<dbReference type="SUPFAM" id="SSF48452">
    <property type="entry name" value="TPR-like"/>
    <property type="match status" value="1"/>
</dbReference>
<dbReference type="Pfam" id="PF13432">
    <property type="entry name" value="TPR_16"/>
    <property type="match status" value="1"/>
</dbReference>
<evidence type="ECO:0000256" key="2">
    <source>
        <dbReference type="ARBA" id="ARBA00022803"/>
    </source>
</evidence>
<name>A0A7V2EFF9_9BACT</name>
<dbReference type="PANTHER" id="PTHR44943:SF8">
    <property type="entry name" value="TPR REPEAT-CONTAINING PROTEIN MJ0263"/>
    <property type="match status" value="1"/>
</dbReference>
<organism evidence="4">
    <name type="scientific">Thermoanaerobaculum aquaticum</name>
    <dbReference type="NCBI Taxonomy" id="1312852"/>
    <lineage>
        <taxon>Bacteria</taxon>
        <taxon>Pseudomonadati</taxon>
        <taxon>Acidobacteriota</taxon>
        <taxon>Thermoanaerobaculia</taxon>
        <taxon>Thermoanaerobaculales</taxon>
        <taxon>Thermoanaerobaculaceae</taxon>
        <taxon>Thermoanaerobaculum</taxon>
    </lineage>
</organism>
<dbReference type="InterPro" id="IPR013105">
    <property type="entry name" value="TPR_2"/>
</dbReference>
<dbReference type="AlphaFoldDB" id="A0A7V2EFF9"/>
<dbReference type="Pfam" id="PF07719">
    <property type="entry name" value="TPR_2"/>
    <property type="match status" value="1"/>
</dbReference>
<proteinExistence type="predicted"/>
<feature type="repeat" description="TPR" evidence="3">
    <location>
        <begin position="123"/>
        <end position="156"/>
    </location>
</feature>
<protein>
    <submittedName>
        <fullName evidence="4">Tetratricopeptide repeat protein</fullName>
    </submittedName>
</protein>
<dbReference type="InterPro" id="IPR011990">
    <property type="entry name" value="TPR-like_helical_dom_sf"/>
</dbReference>
<comment type="caution">
    <text evidence="4">The sequence shown here is derived from an EMBL/GenBank/DDBJ whole genome shotgun (WGS) entry which is preliminary data.</text>
</comment>
<accession>A0A7V2EFF9</accession>
<dbReference type="InterPro" id="IPR019734">
    <property type="entry name" value="TPR_rpt"/>
</dbReference>
<reference evidence="4" key="1">
    <citation type="journal article" date="2020" name="mSystems">
        <title>Genome- and Community-Level Interaction Insights into Carbon Utilization and Element Cycling Functions of Hydrothermarchaeota in Hydrothermal Sediment.</title>
        <authorList>
            <person name="Zhou Z."/>
            <person name="Liu Y."/>
            <person name="Xu W."/>
            <person name="Pan J."/>
            <person name="Luo Z.H."/>
            <person name="Li M."/>
        </authorList>
    </citation>
    <scope>NUCLEOTIDE SEQUENCE [LARGE SCALE GENOMIC DNA]</scope>
    <source>
        <strain evidence="4">SpSt-186</strain>
    </source>
</reference>
<gene>
    <name evidence="4" type="ORF">ENP06_03140</name>
</gene>
<sequence length="380" mass="43144">MKKAWIGVVAICFFCGWVAAEEEQGLSRKFLLIALASQTEYVLGEGPPKRGRVVSPGRCESKNEEPLYRCVPDGKGGKQLVPWNVKPEARELFEKAEKLYASGQLSEALKLYDQVLELDPEFGLAWLFSGDVPFKQGDFPEALRRYRKVLDLDPTVAQAHRFAADALWRMGRKDEAVEEYLKALALRPTYKEAESSLRDLLNELGYFFYRLPFEPPDEVLPGRKGKRVYVPLLGKATDSSGWFAFSLCQAVWQFEPSYRPELEGKTDPWFLDRDAECVEAFWENSEGLKKLAESVQKEGDVQEKLDAQPEAVRHWLRVLANNLQKGYTLVEYYGMRCPSVMRLLPEPAFQEALAYLDLACIVPDARRLPGPTPTPQGPQN</sequence>
<keyword evidence="1" id="KW-0677">Repeat</keyword>
<evidence type="ECO:0000256" key="1">
    <source>
        <dbReference type="ARBA" id="ARBA00022737"/>
    </source>
</evidence>
<feature type="repeat" description="TPR" evidence="3">
    <location>
        <begin position="157"/>
        <end position="190"/>
    </location>
</feature>
<keyword evidence="2 3" id="KW-0802">TPR repeat</keyword>